<dbReference type="InterPro" id="IPR003035">
    <property type="entry name" value="RWP-RK_dom"/>
</dbReference>
<dbReference type="Gene3D" id="3.10.20.90">
    <property type="entry name" value="Phosphatidylinositol 3-kinase Catalytic Subunit, Chain A, domain 1"/>
    <property type="match status" value="1"/>
</dbReference>
<keyword evidence="3" id="KW-0804">Transcription</keyword>
<keyword evidence="2" id="KW-0238">DNA-binding</keyword>
<feature type="compositionally biased region" description="Polar residues" evidence="5">
    <location>
        <begin position="19"/>
        <end position="29"/>
    </location>
</feature>
<evidence type="ECO:0000313" key="9">
    <source>
        <dbReference type="Proteomes" id="UP000215914"/>
    </source>
</evidence>
<proteinExistence type="predicted"/>
<keyword evidence="4" id="KW-0539">Nucleus</keyword>
<accession>A0A251RLB1</accession>
<dbReference type="PANTHER" id="PTHR32002">
    <property type="entry name" value="PROTEIN NLP8"/>
    <property type="match status" value="1"/>
</dbReference>
<dbReference type="PANTHER" id="PTHR32002:SF35">
    <property type="entry name" value="PROTEIN NLP6"/>
    <property type="match status" value="1"/>
</dbReference>
<keyword evidence="1" id="KW-0805">Transcription regulation</keyword>
<dbReference type="GO" id="GO:0003677">
    <property type="term" value="F:DNA binding"/>
    <property type="evidence" value="ECO:0007669"/>
    <property type="project" value="UniProtKB-KW"/>
</dbReference>
<evidence type="ECO:0000313" key="8">
    <source>
        <dbReference type="EMBL" id="OTF85238.1"/>
    </source>
</evidence>
<keyword evidence="9" id="KW-1185">Reference proteome</keyword>
<dbReference type="Pfam" id="PF02042">
    <property type="entry name" value="RWP-RK"/>
    <property type="match status" value="1"/>
</dbReference>
<evidence type="ECO:0000259" key="6">
    <source>
        <dbReference type="PROSITE" id="PS51519"/>
    </source>
</evidence>
<dbReference type="EMBL" id="CM007906">
    <property type="protein sequence ID" value="OTF85238.1"/>
    <property type="molecule type" value="Genomic_DNA"/>
</dbReference>
<dbReference type="Pfam" id="PF00564">
    <property type="entry name" value="PB1"/>
    <property type="match status" value="1"/>
</dbReference>
<dbReference type="InParanoid" id="A0A251RLB1"/>
<feature type="domain" description="RWP-RK" evidence="6">
    <location>
        <begin position="96"/>
        <end position="181"/>
    </location>
</feature>
<evidence type="ECO:0000259" key="7">
    <source>
        <dbReference type="PROSITE" id="PS51745"/>
    </source>
</evidence>
<dbReference type="PROSITE" id="PS51745">
    <property type="entry name" value="PB1"/>
    <property type="match status" value="1"/>
</dbReference>
<feature type="domain" description="PB1" evidence="7">
    <location>
        <begin position="261"/>
        <end position="341"/>
    </location>
</feature>
<dbReference type="SUPFAM" id="SSF54277">
    <property type="entry name" value="CAD &amp; PB1 domains"/>
    <property type="match status" value="1"/>
</dbReference>
<protein>
    <submittedName>
        <fullName evidence="8">Putative PB1 domain, RWP-RK domain protein</fullName>
    </submittedName>
</protein>
<reference evidence="9" key="1">
    <citation type="journal article" date="2017" name="Nature">
        <title>The sunflower genome provides insights into oil metabolism, flowering and Asterid evolution.</title>
        <authorList>
            <person name="Badouin H."/>
            <person name="Gouzy J."/>
            <person name="Grassa C.J."/>
            <person name="Murat F."/>
            <person name="Staton S.E."/>
            <person name="Cottret L."/>
            <person name="Lelandais-Briere C."/>
            <person name="Owens G.L."/>
            <person name="Carrere S."/>
            <person name="Mayjonade B."/>
            <person name="Legrand L."/>
            <person name="Gill N."/>
            <person name="Kane N.C."/>
            <person name="Bowers J.E."/>
            <person name="Hubner S."/>
            <person name="Bellec A."/>
            <person name="Berard A."/>
            <person name="Berges H."/>
            <person name="Blanchet N."/>
            <person name="Boniface M.C."/>
            <person name="Brunel D."/>
            <person name="Catrice O."/>
            <person name="Chaidir N."/>
            <person name="Claudel C."/>
            <person name="Donnadieu C."/>
            <person name="Faraut T."/>
            <person name="Fievet G."/>
            <person name="Helmstetter N."/>
            <person name="King M."/>
            <person name="Knapp S.J."/>
            <person name="Lai Z."/>
            <person name="Le Paslier M.C."/>
            <person name="Lippi Y."/>
            <person name="Lorenzon L."/>
            <person name="Mandel J.R."/>
            <person name="Marage G."/>
            <person name="Marchand G."/>
            <person name="Marquand E."/>
            <person name="Bret-Mestries E."/>
            <person name="Morien E."/>
            <person name="Nambeesan S."/>
            <person name="Nguyen T."/>
            <person name="Pegot-Espagnet P."/>
            <person name="Pouilly N."/>
            <person name="Raftis F."/>
            <person name="Sallet E."/>
            <person name="Schiex T."/>
            <person name="Thomas J."/>
            <person name="Vandecasteele C."/>
            <person name="Vares D."/>
            <person name="Vear F."/>
            <person name="Vautrin S."/>
            <person name="Crespi M."/>
            <person name="Mangin B."/>
            <person name="Burke J.M."/>
            <person name="Salse J."/>
            <person name="Munos S."/>
            <person name="Vincourt P."/>
            <person name="Rieseberg L.H."/>
            <person name="Langlade N.B."/>
        </authorList>
    </citation>
    <scope>NUCLEOTIDE SEQUENCE [LARGE SCALE GENOMIC DNA]</scope>
    <source>
        <strain evidence="9">cv. SF193</strain>
    </source>
</reference>
<sequence>MVCRNPSIELHELPEESPDQSNTTTNDEASLNLGSLSREILQQDSGETQIVHETSTQDQQDFSNNYPKNKSSVIINTEIIYVDDATSKILDVVTREKQACTKRRRNRKRDSITHDTIQQHFGKPIGEASMRLGVSRSTLKRVCRELKIPSWPMPHRNKKYAHFGISVVVLLLVRVKRWVCSSNHHGFSAMWWICGKHNAFVCESNPLAKITPKGETICRLPYYAQLTSESINTNPFSKASQAHLSVSPKKKRVVNVSDTRMVTVKASFKDDIIKFDFPLSSGVSELKNQVAQRIKLKSTRLRLKYRDEDDDLILISCDADIRNLMPLSASSAKSPVHLADKPRGNHEEKARSKVFQVLK</sequence>
<feature type="region of interest" description="Disordered" evidence="5">
    <location>
        <begin position="332"/>
        <end position="352"/>
    </location>
</feature>
<feature type="compositionally biased region" description="Basic and acidic residues" evidence="5">
    <location>
        <begin position="338"/>
        <end position="351"/>
    </location>
</feature>
<dbReference type="InterPro" id="IPR000270">
    <property type="entry name" value="PB1_dom"/>
</dbReference>
<dbReference type="SMART" id="SM00666">
    <property type="entry name" value="PB1"/>
    <property type="match status" value="1"/>
</dbReference>
<evidence type="ECO:0000256" key="5">
    <source>
        <dbReference type="SAM" id="MobiDB-lite"/>
    </source>
</evidence>
<name>A0A251RLB1_HELAN</name>
<dbReference type="InterPro" id="IPR053793">
    <property type="entry name" value="PB1-like"/>
</dbReference>
<dbReference type="PROSITE" id="PS51519">
    <property type="entry name" value="RWP_RK"/>
    <property type="match status" value="1"/>
</dbReference>
<dbReference type="GO" id="GO:0003700">
    <property type="term" value="F:DNA-binding transcription factor activity"/>
    <property type="evidence" value="ECO:0007669"/>
    <property type="project" value="InterPro"/>
</dbReference>
<evidence type="ECO:0000256" key="1">
    <source>
        <dbReference type="ARBA" id="ARBA00023015"/>
    </source>
</evidence>
<evidence type="ECO:0000256" key="2">
    <source>
        <dbReference type="ARBA" id="ARBA00023125"/>
    </source>
</evidence>
<organism evidence="8 9">
    <name type="scientific">Helianthus annuus</name>
    <name type="common">Common sunflower</name>
    <dbReference type="NCBI Taxonomy" id="4232"/>
    <lineage>
        <taxon>Eukaryota</taxon>
        <taxon>Viridiplantae</taxon>
        <taxon>Streptophyta</taxon>
        <taxon>Embryophyta</taxon>
        <taxon>Tracheophyta</taxon>
        <taxon>Spermatophyta</taxon>
        <taxon>Magnoliopsida</taxon>
        <taxon>eudicotyledons</taxon>
        <taxon>Gunneridae</taxon>
        <taxon>Pentapetalae</taxon>
        <taxon>asterids</taxon>
        <taxon>campanulids</taxon>
        <taxon>Asterales</taxon>
        <taxon>Asteraceae</taxon>
        <taxon>Asteroideae</taxon>
        <taxon>Heliantheae alliance</taxon>
        <taxon>Heliantheae</taxon>
        <taxon>Helianthus</taxon>
    </lineage>
</organism>
<dbReference type="InterPro" id="IPR045012">
    <property type="entry name" value="NLP"/>
</dbReference>
<evidence type="ECO:0000256" key="3">
    <source>
        <dbReference type="ARBA" id="ARBA00023163"/>
    </source>
</evidence>
<dbReference type="AlphaFoldDB" id="A0A251RLB1"/>
<evidence type="ECO:0000256" key="4">
    <source>
        <dbReference type="ARBA" id="ARBA00023242"/>
    </source>
</evidence>
<dbReference type="Proteomes" id="UP000215914">
    <property type="component" value="Chromosome 17"/>
</dbReference>
<gene>
    <name evidence="8" type="ORF">HannXRQ_Chr17g0537801</name>
</gene>
<feature type="region of interest" description="Disordered" evidence="5">
    <location>
        <begin position="44"/>
        <end position="66"/>
    </location>
</feature>
<feature type="region of interest" description="Disordered" evidence="5">
    <location>
        <begin position="1"/>
        <end position="29"/>
    </location>
</feature>